<dbReference type="OrthoDB" id="9815222at2"/>
<organism evidence="6 7">
    <name type="scientific">Pelagibaculum spongiae</name>
    <dbReference type="NCBI Taxonomy" id="2080658"/>
    <lineage>
        <taxon>Bacteria</taxon>
        <taxon>Pseudomonadati</taxon>
        <taxon>Pseudomonadota</taxon>
        <taxon>Gammaproteobacteria</taxon>
        <taxon>Oceanospirillales</taxon>
        <taxon>Pelagibaculum</taxon>
    </lineage>
</organism>
<dbReference type="PANTHER" id="PTHR47957">
    <property type="entry name" value="ATP-DEPENDENT HELICASE HRQ1"/>
    <property type="match status" value="1"/>
</dbReference>
<dbReference type="InterPro" id="IPR014001">
    <property type="entry name" value="Helicase_ATP-bd"/>
</dbReference>
<dbReference type="GO" id="GO:0005524">
    <property type="term" value="F:ATP binding"/>
    <property type="evidence" value="ECO:0007669"/>
    <property type="project" value="UniProtKB-KW"/>
</dbReference>
<dbReference type="InterPro" id="IPR001650">
    <property type="entry name" value="Helicase_C-like"/>
</dbReference>
<feature type="compositionally biased region" description="Basic and acidic residues" evidence="3">
    <location>
        <begin position="1561"/>
        <end position="1570"/>
    </location>
</feature>
<dbReference type="SMART" id="SM00490">
    <property type="entry name" value="HELICc"/>
    <property type="match status" value="1"/>
</dbReference>
<accession>A0A2V1GPB3</accession>
<dbReference type="RefSeq" id="WP_116688847.1">
    <property type="nucleotide sequence ID" value="NZ_CAWNYD010000012.1"/>
</dbReference>
<dbReference type="InterPro" id="IPR011545">
    <property type="entry name" value="DEAD/DEAH_box_helicase_dom"/>
</dbReference>
<comment type="caution">
    <text evidence="6">The sequence shown here is derived from an EMBL/GenBank/DDBJ whole genome shotgun (WGS) entry which is preliminary data.</text>
</comment>
<dbReference type="PROSITE" id="PS51194">
    <property type="entry name" value="HELICASE_CTER"/>
    <property type="match status" value="1"/>
</dbReference>
<dbReference type="SMART" id="SM00487">
    <property type="entry name" value="DEXDc"/>
    <property type="match status" value="1"/>
</dbReference>
<reference evidence="6 7" key="1">
    <citation type="submission" date="2018-04" db="EMBL/GenBank/DDBJ databases">
        <title>Thalassorhabdus spongiae gen. nov., sp. nov., isolated from a marine sponge in South-West Iceland.</title>
        <authorList>
            <person name="Knobloch S."/>
            <person name="Daussin A."/>
            <person name="Johannsson R."/>
            <person name="Marteinsson V.T."/>
        </authorList>
    </citation>
    <scope>NUCLEOTIDE SEQUENCE [LARGE SCALE GENOMIC DNA]</scope>
    <source>
        <strain evidence="6 7">Hp12</strain>
    </source>
</reference>
<dbReference type="InterPro" id="IPR027417">
    <property type="entry name" value="P-loop_NTPase"/>
</dbReference>
<protein>
    <submittedName>
        <fullName evidence="6">DEAD/DEAH box helicase</fullName>
    </submittedName>
</protein>
<feature type="region of interest" description="Disordered" evidence="3">
    <location>
        <begin position="1549"/>
        <end position="1572"/>
    </location>
</feature>
<keyword evidence="2" id="KW-0067">ATP-binding</keyword>
<dbReference type="Pfam" id="PF00271">
    <property type="entry name" value="Helicase_C"/>
    <property type="match status" value="1"/>
</dbReference>
<dbReference type="GO" id="GO:0036297">
    <property type="term" value="P:interstrand cross-link repair"/>
    <property type="evidence" value="ECO:0007669"/>
    <property type="project" value="TreeGrafter"/>
</dbReference>
<name>A0A2V1GPB3_9GAMM</name>
<dbReference type="PROSITE" id="PS51192">
    <property type="entry name" value="HELICASE_ATP_BIND_1"/>
    <property type="match status" value="1"/>
</dbReference>
<dbReference type="Gene3D" id="3.40.50.300">
    <property type="entry name" value="P-loop containing nucleotide triphosphate hydrolases"/>
    <property type="match status" value="2"/>
</dbReference>
<evidence type="ECO:0000313" key="6">
    <source>
        <dbReference type="EMBL" id="PVZ64544.1"/>
    </source>
</evidence>
<evidence type="ECO:0000256" key="1">
    <source>
        <dbReference type="ARBA" id="ARBA00022741"/>
    </source>
</evidence>
<dbReference type="Pfam" id="PF09369">
    <property type="entry name" value="MZB"/>
    <property type="match status" value="1"/>
</dbReference>
<keyword evidence="6" id="KW-0347">Helicase</keyword>
<keyword evidence="7" id="KW-1185">Reference proteome</keyword>
<gene>
    <name evidence="6" type="ORF">DC094_19735</name>
</gene>
<dbReference type="GO" id="GO:0006289">
    <property type="term" value="P:nucleotide-excision repair"/>
    <property type="evidence" value="ECO:0007669"/>
    <property type="project" value="TreeGrafter"/>
</dbReference>
<keyword evidence="1" id="KW-0547">Nucleotide-binding</keyword>
<evidence type="ECO:0000256" key="2">
    <source>
        <dbReference type="ARBA" id="ARBA00022840"/>
    </source>
</evidence>
<dbReference type="EMBL" id="QDDL01000012">
    <property type="protein sequence ID" value="PVZ64544.1"/>
    <property type="molecule type" value="Genomic_DNA"/>
</dbReference>
<dbReference type="SUPFAM" id="SSF52540">
    <property type="entry name" value="P-loop containing nucleoside triphosphate hydrolases"/>
    <property type="match status" value="2"/>
</dbReference>
<dbReference type="PANTHER" id="PTHR47957:SF3">
    <property type="entry name" value="ATP-DEPENDENT HELICASE HRQ1"/>
    <property type="match status" value="1"/>
</dbReference>
<proteinExistence type="predicted"/>
<dbReference type="Pfam" id="PF00270">
    <property type="entry name" value="DEAD"/>
    <property type="match status" value="1"/>
</dbReference>
<sequence>MSHYFSSLIDQTVSRSTESTLSILGITNPALRQHLGSIMSGECGESGAFLAPPVFEQTFGWQESSVTMQQLVDQSQLLSAEIVKALDKALGRSRFGADWKPFVHQFNSWQSLLQKKHSVVVTSGTGSGKTECFMIPVLQDLYQEYQENNQQPLEGVRALFLYPLNALINSQRERLSAWTHSFGKGMRFCLFNGNTQELNATVRSEQVKNPNEVLSRELMREHPAPILVTNGTMLEYMMVRQVDAPIIKKSREQKSLRWIVLDEAHTYIGSQAAELALQLRRVMHAFGVTPDQVRFVATSATIAGDDAADQLKKFLSDLSGVPCSQIDVWGGSRVVPSLGPCKQQPVSLEMLEEMPCADSQEPDIHPQRFKALIDSPQARKLRQLLVKNKQLRLDQLLDEMKQSGWSLSQNELLRWLDLATGTKPNKDADAFLKLRAHLFQRTTSGLWACCDKTCCEKQHSSLKDTDWPFGYVYVDQRQLCRCGSPVFELVFCNDCNDPHLLAQANQGILTQWKSGHDDEFSLQAEGSGDDEYIAISDPDQQKKSNRNKQPVVLSAAKHISQEYQPLLLDRSSRTSVIEPSNAIELGLREIEAQCSQPGCRFTGFKDGFPFRRALLGGPFYVANVVPTVLEYCQDFSDPDNKSIGPQSLPGRGRRLITFTDSRQGTARMTVRMQQEAERSRLRGLVQQTLAWYQRAASAKTTSSNQPEKIEVLIAKLENDVELYSSMGIQDELEETLQKLQRYRAMLQGGTSVPLKALSWKDMIKELSQKSDIKASILEFNKYHKPEIFDQVTGPHRLSEMLLFREFMRRPKRQNSLETQGLVRVSYLGLDKISQLPEHWQLHQLTLDDWKDFLKVALDFYVRENSFIQLEDSWKIWIGMRFSEKSLRKPQSKEKDENRIKRWPQIRNGNYSQRLIKLLLLGAGLQPADKIAVDMVNDWLEKAWKTLTSAESVLKSEDNRFFLPREHLQFSLMEKAFICPVTNKLLDTTFKGFTPYLPQHINFTCLTPQKLSQWKTTEIELPQSWHFDNTQDDYQSGLHNIRQMLAGDSKIRHLRQKNLWTDINDRTLEGGFYYRTAEHSAQQSAERLKQYEKDFKRGRVNVLNCSTTMEMGVDIGGISAVVMNNVPPHPANYLQRAGRAGRSKESRALAYTLCKNNPHDQQVFAHPDWPFKTSIPAPAVTLSSQKLVQRHINSLLLSNFLCNHPGATQNEITHLNTKWFFDEEMGESMCQRFIALLSAVESDLDTAIARLVKGTALTAVKPSQLRSHTRSAIERLQKRWLVTFNYLLEEEKQAVKKSPYQKRIQIEKARHCKEYLLRDLAARTFLPGYGFPTDVVNFDNFSMEDFIRDKKNQSGNYYDREDNVSRYKGLPSRNLAIAIREFAPGAEIVLDGRVFRSAGVSLHWHNLNADSVEEQKIDIAWRCDRCGEVGYQEGLSQRDTLICTNSACQAEIAPENTRNVLEPTGFVTDAYAPVSNDIHHQKFIPMQAPWVFVAASVSVLPNPRLGHMTAGAEGKVFHYSAGEHGYGYALCMSCGRAESMLSADNFPDQLNPSAAHFPPRPGKHDKDESNKRVACRGSQSIRPCVHLGSVATTDVFELILRNPQTSEYIADTDQGKSVAITLAVALRASLAEVLGIAASELGYASRPSKVENSQSVRIIQLYDVISGGAGFATSAPLHIERVLQLMAKKLNCDHCETGCSECLLDSQTRHDYDRLNRQMALEWLGVEFSRHVGLEHQDKCQMPDAIFAPGNLEQVILRMIANGADRLSLVAGGDPQNWDLLAPQFKKSLLSYVNLHELSVDFLVPQQIENEEIIQDLKQLAYAGINICSTKTLSDKPIAVQVYIADQLISIASGTSPQQPSCNWHQGDQLVVASTSESAFDLIPFAFPITDVPQQNIPAQPTIADLQIQQQLNGPYMSFGDRFWQFVSSKNSQIEQMLQSVKVEKITYSDRYIQNPAAVAILGSLLGSFRSRMIEDAQVHVTTLFKANKQVGKRAFDDWAYQDDFEAFTSNWLGALTGKSVHVTVKDSNRDIAHHRRLDIYLQGGKVVKVRFDQGVGYWRIQFNSSRDIWLDFTAPAAQQVSQLAQSIEHAKVQSSENKWATDVVVELIE</sequence>
<keyword evidence="6" id="KW-0378">Hydrolase</keyword>
<dbReference type="Proteomes" id="UP000244906">
    <property type="component" value="Unassembled WGS sequence"/>
</dbReference>
<feature type="domain" description="Helicase ATP-binding" evidence="4">
    <location>
        <begin position="110"/>
        <end position="320"/>
    </location>
</feature>
<dbReference type="GO" id="GO:0043138">
    <property type="term" value="F:3'-5' DNA helicase activity"/>
    <property type="evidence" value="ECO:0007669"/>
    <property type="project" value="TreeGrafter"/>
</dbReference>
<evidence type="ECO:0000256" key="3">
    <source>
        <dbReference type="SAM" id="MobiDB-lite"/>
    </source>
</evidence>
<dbReference type="InterPro" id="IPR018973">
    <property type="entry name" value="MZB"/>
</dbReference>
<feature type="domain" description="Helicase C-terminal" evidence="5">
    <location>
        <begin position="1032"/>
        <end position="1187"/>
    </location>
</feature>
<evidence type="ECO:0000313" key="7">
    <source>
        <dbReference type="Proteomes" id="UP000244906"/>
    </source>
</evidence>
<evidence type="ECO:0000259" key="5">
    <source>
        <dbReference type="PROSITE" id="PS51194"/>
    </source>
</evidence>
<evidence type="ECO:0000259" key="4">
    <source>
        <dbReference type="PROSITE" id="PS51192"/>
    </source>
</evidence>
<dbReference type="GO" id="GO:0003676">
    <property type="term" value="F:nucleic acid binding"/>
    <property type="evidence" value="ECO:0007669"/>
    <property type="project" value="InterPro"/>
</dbReference>